<dbReference type="CDD" id="cd12087">
    <property type="entry name" value="TM_EGFR-like"/>
    <property type="match status" value="1"/>
</dbReference>
<dbReference type="PROSITE" id="PS00108">
    <property type="entry name" value="PROTEIN_KINASE_ST"/>
    <property type="match status" value="1"/>
</dbReference>
<dbReference type="Gene3D" id="3.30.430.20">
    <property type="entry name" value="Gnk2 domain, C-X8-C-X2-C motif"/>
    <property type="match status" value="2"/>
</dbReference>
<evidence type="ECO:0000256" key="12">
    <source>
        <dbReference type="ARBA" id="ARBA00023136"/>
    </source>
</evidence>
<proteinExistence type="predicted"/>
<keyword evidence="9" id="KW-0418">Kinase</keyword>
<dbReference type="OrthoDB" id="4062651at2759"/>
<dbReference type="Pfam" id="PF01657">
    <property type="entry name" value="Stress-antifung"/>
    <property type="match status" value="2"/>
</dbReference>
<keyword evidence="10 15" id="KW-0067">ATP-binding</keyword>
<keyword evidence="14" id="KW-0325">Glycoprotein</keyword>
<feature type="chain" id="PRO_5030813927" description="Cysteine-rich receptor-like protein kinase 10" evidence="18">
    <location>
        <begin position="25"/>
        <end position="667"/>
    </location>
</feature>
<keyword evidence="11 17" id="KW-1133">Transmembrane helix</keyword>
<evidence type="ECO:0000256" key="3">
    <source>
        <dbReference type="ARBA" id="ARBA00022553"/>
    </source>
</evidence>
<evidence type="ECO:0000256" key="14">
    <source>
        <dbReference type="ARBA" id="ARBA00023180"/>
    </source>
</evidence>
<keyword evidence="4" id="KW-0808">Transferase</keyword>
<dbReference type="FunFam" id="3.30.200.20:FF:000466">
    <property type="entry name" value="Putative LRR receptor-like serine/threonine-protein kinase"/>
    <property type="match status" value="1"/>
</dbReference>
<feature type="domain" description="Gnk2-homologous" evidence="20">
    <location>
        <begin position="135"/>
        <end position="250"/>
    </location>
</feature>
<dbReference type="Gene3D" id="3.30.200.20">
    <property type="entry name" value="Phosphorylase Kinase, domain 1"/>
    <property type="match status" value="1"/>
</dbReference>
<dbReference type="InterPro" id="IPR000719">
    <property type="entry name" value="Prot_kinase_dom"/>
</dbReference>
<evidence type="ECO:0000256" key="5">
    <source>
        <dbReference type="ARBA" id="ARBA00022692"/>
    </source>
</evidence>
<evidence type="ECO:0000256" key="16">
    <source>
        <dbReference type="SAM" id="MobiDB-lite"/>
    </source>
</evidence>
<keyword evidence="5 17" id="KW-0812">Transmembrane</keyword>
<feature type="transmembrane region" description="Helical" evidence="17">
    <location>
        <begin position="282"/>
        <end position="306"/>
    </location>
</feature>
<evidence type="ECO:0000256" key="2">
    <source>
        <dbReference type="ARBA" id="ARBA00022527"/>
    </source>
</evidence>
<dbReference type="KEGG" id="cqi:110693425"/>
<accession>A0A803LKT5</accession>
<evidence type="ECO:0000256" key="4">
    <source>
        <dbReference type="ARBA" id="ARBA00022679"/>
    </source>
</evidence>
<evidence type="ECO:0000259" key="20">
    <source>
        <dbReference type="PROSITE" id="PS51473"/>
    </source>
</evidence>
<dbReference type="PROSITE" id="PS50011">
    <property type="entry name" value="PROTEIN_KINASE_DOM"/>
    <property type="match status" value="1"/>
</dbReference>
<reference evidence="21" key="2">
    <citation type="submission" date="2021-03" db="UniProtKB">
        <authorList>
            <consortium name="EnsemblPlants"/>
        </authorList>
    </citation>
    <scope>IDENTIFICATION</scope>
</reference>
<feature type="signal peptide" evidence="18">
    <location>
        <begin position="1"/>
        <end position="24"/>
    </location>
</feature>
<keyword evidence="3" id="KW-0597">Phosphoprotein</keyword>
<dbReference type="InterPro" id="IPR002902">
    <property type="entry name" value="GNK2"/>
</dbReference>
<dbReference type="SUPFAM" id="SSF56112">
    <property type="entry name" value="Protein kinase-like (PK-like)"/>
    <property type="match status" value="1"/>
</dbReference>
<feature type="domain" description="Gnk2-homologous" evidence="20">
    <location>
        <begin position="26"/>
        <end position="129"/>
    </location>
</feature>
<dbReference type="GeneID" id="110693425"/>
<reference evidence="21" key="1">
    <citation type="journal article" date="2017" name="Nature">
        <title>The genome of Chenopodium quinoa.</title>
        <authorList>
            <person name="Jarvis D.E."/>
            <person name="Ho Y.S."/>
            <person name="Lightfoot D.J."/>
            <person name="Schmoeckel S.M."/>
            <person name="Li B."/>
            <person name="Borm T.J.A."/>
            <person name="Ohyanagi H."/>
            <person name="Mineta K."/>
            <person name="Michell C.T."/>
            <person name="Saber N."/>
            <person name="Kharbatia N.M."/>
            <person name="Rupper R.R."/>
            <person name="Sharp A.R."/>
            <person name="Dally N."/>
            <person name="Boughton B.A."/>
            <person name="Woo Y.H."/>
            <person name="Gao G."/>
            <person name="Schijlen E.G.W.M."/>
            <person name="Guo X."/>
            <person name="Momin A.A."/>
            <person name="Negrao S."/>
            <person name="Al-Babili S."/>
            <person name="Gehring C."/>
            <person name="Roessner U."/>
            <person name="Jung C."/>
            <person name="Murphy K."/>
            <person name="Arold S.T."/>
            <person name="Gojobori T."/>
            <person name="van der Linden C.G."/>
            <person name="van Loo E.N."/>
            <person name="Jellen E.N."/>
            <person name="Maughan P.J."/>
            <person name="Tester M."/>
        </authorList>
    </citation>
    <scope>NUCLEOTIDE SEQUENCE [LARGE SCALE GENOMIC DNA]</scope>
    <source>
        <strain evidence="21">cv. PI 614886</strain>
    </source>
</reference>
<protein>
    <recommendedName>
        <fullName evidence="23">Cysteine-rich receptor-like protein kinase 10</fullName>
    </recommendedName>
</protein>
<evidence type="ECO:0000313" key="21">
    <source>
        <dbReference type="EnsemblPlants" id="AUR62014582-RA:cds"/>
    </source>
</evidence>
<dbReference type="GO" id="GO:0005886">
    <property type="term" value="C:plasma membrane"/>
    <property type="evidence" value="ECO:0007669"/>
    <property type="project" value="TreeGrafter"/>
</dbReference>
<dbReference type="FunFam" id="1.10.510.10:FF:000343">
    <property type="entry name" value="Cysteine-rich receptor-like protein kinase 28"/>
    <property type="match status" value="1"/>
</dbReference>
<evidence type="ECO:0000313" key="22">
    <source>
        <dbReference type="Proteomes" id="UP000596660"/>
    </source>
</evidence>
<evidence type="ECO:0008006" key="23">
    <source>
        <dbReference type="Google" id="ProtNLM"/>
    </source>
</evidence>
<dbReference type="CDD" id="cd23509">
    <property type="entry name" value="Gnk2-like"/>
    <property type="match status" value="2"/>
</dbReference>
<keyword evidence="8 15" id="KW-0547">Nucleotide-binding</keyword>
<evidence type="ECO:0000256" key="18">
    <source>
        <dbReference type="SAM" id="SignalP"/>
    </source>
</evidence>
<evidence type="ECO:0000256" key="8">
    <source>
        <dbReference type="ARBA" id="ARBA00022741"/>
    </source>
</evidence>
<keyword evidence="7" id="KW-0677">Repeat</keyword>
<evidence type="ECO:0000256" key="6">
    <source>
        <dbReference type="ARBA" id="ARBA00022729"/>
    </source>
</evidence>
<evidence type="ECO:0000256" key="9">
    <source>
        <dbReference type="ARBA" id="ARBA00022777"/>
    </source>
</evidence>
<dbReference type="Gramene" id="AUR62014582-RA">
    <property type="protein sequence ID" value="AUR62014582-RA:cds"/>
    <property type="gene ID" value="AUR62014582"/>
</dbReference>
<dbReference type="CDD" id="cd14066">
    <property type="entry name" value="STKc_IRAK"/>
    <property type="match status" value="1"/>
</dbReference>
<dbReference type="PANTHER" id="PTHR27002">
    <property type="entry name" value="RECEPTOR-LIKE SERINE/THREONINE-PROTEIN KINASE SD1-8"/>
    <property type="match status" value="1"/>
</dbReference>
<feature type="compositionally biased region" description="Low complexity" evidence="16">
    <location>
        <begin position="641"/>
        <end position="655"/>
    </location>
</feature>
<feature type="binding site" evidence="15">
    <location>
        <position position="371"/>
    </location>
    <ligand>
        <name>ATP</name>
        <dbReference type="ChEBI" id="CHEBI:30616"/>
    </ligand>
</feature>
<dbReference type="PANTHER" id="PTHR27002:SF980">
    <property type="entry name" value="CYSTEINE-RICH RECEPTOR-LIKE PROTEIN KINASE 10 ISOFORM X1"/>
    <property type="match status" value="1"/>
</dbReference>
<evidence type="ECO:0000259" key="19">
    <source>
        <dbReference type="PROSITE" id="PS50011"/>
    </source>
</evidence>
<evidence type="ECO:0000256" key="15">
    <source>
        <dbReference type="PROSITE-ProRule" id="PRU10141"/>
    </source>
</evidence>
<dbReference type="InterPro" id="IPR008271">
    <property type="entry name" value="Ser/Thr_kinase_AS"/>
</dbReference>
<dbReference type="SMART" id="SM00220">
    <property type="entry name" value="S_TKc"/>
    <property type="match status" value="1"/>
</dbReference>
<dbReference type="GO" id="GO:0004674">
    <property type="term" value="F:protein serine/threonine kinase activity"/>
    <property type="evidence" value="ECO:0007669"/>
    <property type="project" value="UniProtKB-KW"/>
</dbReference>
<feature type="domain" description="Protein kinase" evidence="19">
    <location>
        <begin position="343"/>
        <end position="628"/>
    </location>
</feature>
<dbReference type="InterPro" id="IPR011009">
    <property type="entry name" value="Kinase-like_dom_sf"/>
</dbReference>
<keyword evidence="13" id="KW-0675">Receptor</keyword>
<evidence type="ECO:0000256" key="1">
    <source>
        <dbReference type="ARBA" id="ARBA00004167"/>
    </source>
</evidence>
<dbReference type="InterPro" id="IPR017441">
    <property type="entry name" value="Protein_kinase_ATP_BS"/>
</dbReference>
<dbReference type="Gene3D" id="1.10.510.10">
    <property type="entry name" value="Transferase(Phosphotransferase) domain 1"/>
    <property type="match status" value="1"/>
</dbReference>
<dbReference type="Pfam" id="PF00069">
    <property type="entry name" value="Pkinase"/>
    <property type="match status" value="1"/>
</dbReference>
<sequence>MKLTKLFFLVFLVQLFYVIPKTSAQLFEFLYNLCGENHSTPNAYLTNLKTTLNSMSSNTQITYGYYNFTAGQQPNKVEAMALCRADISVDDCRDCVSSSASSLLSVCPNSMKAFGYSDNCVIYYTNISLFHVLTDRPFWALRFDGRITADIPKFNSSLTTLMTSLQNKASLGNSVLKFATGNTKVTANQSLYGLVQCSPDLNRLDCVKCVQNLTLSVFTQYFITTSPLYMAKGGRVVSASCNLRYELYPFYKNVTYIATPPASNRNATTSIQGASSSKSHKIIAIVVPIVGSLVLILIIASFCIFVRRKKQIKFSGNFDKEEMDTLQSLQFSTGAIKVATENFAVENVLGKGGSATVYKGKLTDGQEIAVKRIERHAVLGEEQFKNEILTLAKLHHGNLVRLLGFCLEEDEMLLIYEFVVNKSLDAFLFDPEHRASMHWDTRLDIINGVARGLLYLHEDSQQRIIHRDLKAANVLLDADFIPKIADFGLAKLFKADQSQAVASKVVGTHGYMPPEYLIQGQVSLKSDVFSFGVLVLEIVSGQKISSFQIGEKQESLLAYAWENWQEGKAWNLVDPALSPAFSAEILRCIHIGLLCVQNNMADRPTMSSVSLMLSSNTMTLEAPLQPAFFKQNRPMLLSEPSQDNSSDQSNSRSLSVNEASVTELYPR</sequence>
<dbReference type="InterPro" id="IPR038408">
    <property type="entry name" value="GNK2_sf"/>
</dbReference>
<evidence type="ECO:0000256" key="10">
    <source>
        <dbReference type="ARBA" id="ARBA00022840"/>
    </source>
</evidence>
<feature type="region of interest" description="Disordered" evidence="16">
    <location>
        <begin position="637"/>
        <end position="667"/>
    </location>
</feature>
<dbReference type="AlphaFoldDB" id="A0A803LKT5"/>
<evidence type="ECO:0000256" key="17">
    <source>
        <dbReference type="SAM" id="Phobius"/>
    </source>
</evidence>
<dbReference type="PROSITE" id="PS00107">
    <property type="entry name" value="PROTEIN_KINASE_ATP"/>
    <property type="match status" value="1"/>
</dbReference>
<dbReference type="Proteomes" id="UP000596660">
    <property type="component" value="Unplaced"/>
</dbReference>
<keyword evidence="22" id="KW-1185">Reference proteome</keyword>
<gene>
    <name evidence="21" type="primary">LOC110693425</name>
</gene>
<evidence type="ECO:0000256" key="13">
    <source>
        <dbReference type="ARBA" id="ARBA00023170"/>
    </source>
</evidence>
<dbReference type="PROSITE" id="PS51473">
    <property type="entry name" value="GNK2"/>
    <property type="match status" value="2"/>
</dbReference>
<keyword evidence="2" id="KW-0723">Serine/threonine-protein kinase</keyword>
<dbReference type="GO" id="GO:0005524">
    <property type="term" value="F:ATP binding"/>
    <property type="evidence" value="ECO:0007669"/>
    <property type="project" value="UniProtKB-UniRule"/>
</dbReference>
<dbReference type="RefSeq" id="XP_021726235.1">
    <property type="nucleotide sequence ID" value="XM_021870543.1"/>
</dbReference>
<keyword evidence="12 17" id="KW-0472">Membrane</keyword>
<evidence type="ECO:0000256" key="11">
    <source>
        <dbReference type="ARBA" id="ARBA00022989"/>
    </source>
</evidence>
<keyword evidence="6 18" id="KW-0732">Signal</keyword>
<organism evidence="21 22">
    <name type="scientific">Chenopodium quinoa</name>
    <name type="common">Quinoa</name>
    <dbReference type="NCBI Taxonomy" id="63459"/>
    <lineage>
        <taxon>Eukaryota</taxon>
        <taxon>Viridiplantae</taxon>
        <taxon>Streptophyta</taxon>
        <taxon>Embryophyta</taxon>
        <taxon>Tracheophyta</taxon>
        <taxon>Spermatophyta</taxon>
        <taxon>Magnoliopsida</taxon>
        <taxon>eudicotyledons</taxon>
        <taxon>Gunneridae</taxon>
        <taxon>Pentapetalae</taxon>
        <taxon>Caryophyllales</taxon>
        <taxon>Chenopodiaceae</taxon>
        <taxon>Chenopodioideae</taxon>
        <taxon>Atripliceae</taxon>
        <taxon>Chenopodium</taxon>
    </lineage>
</organism>
<name>A0A803LKT5_CHEQI</name>
<comment type="subcellular location">
    <subcellularLocation>
        <location evidence="1">Membrane</location>
        <topology evidence="1">Single-pass membrane protein</topology>
    </subcellularLocation>
</comment>
<evidence type="ECO:0000256" key="7">
    <source>
        <dbReference type="ARBA" id="ARBA00022737"/>
    </source>
</evidence>
<dbReference type="EnsemblPlants" id="AUR62014582-RA">
    <property type="protein sequence ID" value="AUR62014582-RA:cds"/>
    <property type="gene ID" value="AUR62014582"/>
</dbReference>